<dbReference type="PANTHER" id="PTHR21228:SF40">
    <property type="entry name" value="LD45607P"/>
    <property type="match status" value="1"/>
</dbReference>
<dbReference type="EMBL" id="DS985242">
    <property type="protein sequence ID" value="EDV28045.1"/>
    <property type="molecule type" value="Genomic_DNA"/>
</dbReference>
<dbReference type="Pfam" id="PF08368">
    <property type="entry name" value="FAST_2"/>
    <property type="match status" value="1"/>
</dbReference>
<protein>
    <recommendedName>
        <fullName evidence="5">FAST kinase leucine-rich domain-containing protein</fullName>
    </recommendedName>
</protein>
<dbReference type="KEGG" id="tad:TRIADDRAFT_53221"/>
<dbReference type="InterPro" id="IPR050870">
    <property type="entry name" value="FAST_kinase"/>
</dbReference>
<feature type="domain" description="FAST kinase leucine-rich" evidence="1">
    <location>
        <begin position="307"/>
        <end position="377"/>
    </location>
</feature>
<dbReference type="eggNOG" id="ENOG502QW8P">
    <property type="taxonomic scope" value="Eukaryota"/>
</dbReference>
<dbReference type="GO" id="GO:0044528">
    <property type="term" value="P:regulation of mitochondrial mRNA stability"/>
    <property type="evidence" value="ECO:0000318"/>
    <property type="project" value="GO_Central"/>
</dbReference>
<dbReference type="AlphaFoldDB" id="B3RNM7"/>
<dbReference type="InterPro" id="IPR013579">
    <property type="entry name" value="FAST_2"/>
</dbReference>
<dbReference type="GO" id="GO:0035770">
    <property type="term" value="C:ribonucleoprotein granule"/>
    <property type="evidence" value="ECO:0000318"/>
    <property type="project" value="GO_Central"/>
</dbReference>
<dbReference type="GeneID" id="6750533"/>
<dbReference type="RefSeq" id="XP_002109879.1">
    <property type="nucleotide sequence ID" value="XM_002109843.1"/>
</dbReference>
<dbReference type="CTD" id="6750533"/>
<dbReference type="GO" id="GO:0003723">
    <property type="term" value="F:RNA binding"/>
    <property type="evidence" value="ECO:0000318"/>
    <property type="project" value="GO_Central"/>
</dbReference>
<dbReference type="PANTHER" id="PTHR21228">
    <property type="entry name" value="FAST LEU-RICH DOMAIN-CONTAINING"/>
    <property type="match status" value="1"/>
</dbReference>
<dbReference type="GO" id="GO:0005759">
    <property type="term" value="C:mitochondrial matrix"/>
    <property type="evidence" value="ECO:0000318"/>
    <property type="project" value="GO_Central"/>
</dbReference>
<evidence type="ECO:0008006" key="5">
    <source>
        <dbReference type="Google" id="ProtNLM"/>
    </source>
</evidence>
<proteinExistence type="predicted"/>
<dbReference type="PhylomeDB" id="B3RNM7"/>
<evidence type="ECO:0000313" key="3">
    <source>
        <dbReference type="EMBL" id="EDV28045.1"/>
    </source>
</evidence>
<name>B3RNM7_TRIAD</name>
<dbReference type="Pfam" id="PF06743">
    <property type="entry name" value="FAST_1"/>
    <property type="match status" value="1"/>
</dbReference>
<dbReference type="GO" id="GO:0000963">
    <property type="term" value="P:mitochondrial RNA processing"/>
    <property type="evidence" value="ECO:0000318"/>
    <property type="project" value="GO_Central"/>
</dbReference>
<dbReference type="STRING" id="10228.B3RNM7"/>
<evidence type="ECO:0000313" key="4">
    <source>
        <dbReference type="Proteomes" id="UP000009022"/>
    </source>
</evidence>
<dbReference type="HOGENOM" id="CLU_549003_0_0_1"/>
<accession>B3RNM7</accession>
<reference evidence="3 4" key="1">
    <citation type="journal article" date="2008" name="Nature">
        <title>The Trichoplax genome and the nature of placozoans.</title>
        <authorList>
            <person name="Srivastava M."/>
            <person name="Begovic E."/>
            <person name="Chapman J."/>
            <person name="Putnam N.H."/>
            <person name="Hellsten U."/>
            <person name="Kawashima T."/>
            <person name="Kuo A."/>
            <person name="Mitros T."/>
            <person name="Salamov A."/>
            <person name="Carpenter M.L."/>
            <person name="Signorovitch A.Y."/>
            <person name="Moreno M.A."/>
            <person name="Kamm K."/>
            <person name="Grimwood J."/>
            <person name="Schmutz J."/>
            <person name="Shapiro H."/>
            <person name="Grigoriev I.V."/>
            <person name="Buss L.W."/>
            <person name="Schierwater B."/>
            <person name="Dellaporta S.L."/>
            <person name="Rokhsar D.S."/>
        </authorList>
    </citation>
    <scope>NUCLEOTIDE SEQUENCE [LARGE SCALE GENOMIC DNA]</scope>
    <source>
        <strain evidence="3 4">Grell-BS-1999</strain>
    </source>
</reference>
<dbReference type="InParanoid" id="B3RNM7"/>
<dbReference type="InterPro" id="IPR010622">
    <property type="entry name" value="FAST_Leu-rich"/>
</dbReference>
<gene>
    <name evidence="3" type="ORF">TRIADDRAFT_53221</name>
</gene>
<organism evidence="3 4">
    <name type="scientific">Trichoplax adhaerens</name>
    <name type="common">Trichoplax reptans</name>
    <dbReference type="NCBI Taxonomy" id="10228"/>
    <lineage>
        <taxon>Eukaryota</taxon>
        <taxon>Metazoa</taxon>
        <taxon>Placozoa</taxon>
        <taxon>Uniplacotomia</taxon>
        <taxon>Trichoplacea</taxon>
        <taxon>Trichoplacidae</taxon>
        <taxon>Trichoplax</taxon>
    </lineage>
</organism>
<dbReference type="OrthoDB" id="6501018at2759"/>
<dbReference type="Proteomes" id="UP000009022">
    <property type="component" value="Unassembled WGS sequence"/>
</dbReference>
<sequence length="497" mass="57931">MAMHKVYRKVVNMVAHSRDTLTFTYLPLSSYRRCSNFLFGIVDQLNSPTAIKQELYNANRYSQQDIHELNDQELVKIMAVTHSTSWTSRSFKPLTLRKWFQINVEDECCRRLHNMDKQLWLNLVHISSSPHVPIRSRFTKALAKRTERELDSIDDLSTMTKLFQLFAERGSKFQFLNKLEQRLARNIKDINLQDIIPLYHGVAKNKTKHKPLLSALIDHACRNLNHLDDISIRNLVLMLTKCRVFNMELIFDIAAISILKLSNWSPYTVGVIAWAFAKHLIYNRELFEAVGQHFMNNHQQYGQYDVAQVLYSFAKVNFKPSNSKEFFSAIENLLNRSYDNYNPKFLLNIAWSMAILQRYHRPLFAKVFDPTFLQKCQSNSGLSRVDKVQLCQIDLAVKLEYGDGSSEFSLPLPLRNQIIKTLANLQRITSTIEIEVQQAMERIFGGKQYFGSEISLECGYSLDMAFVLDDRNRALLWRDFDSIRLNEDIFAVLDTKR</sequence>
<feature type="domain" description="FAST kinase-like protein subdomain 2" evidence="2">
    <location>
        <begin position="388"/>
        <end position="473"/>
    </location>
</feature>
<evidence type="ECO:0000259" key="2">
    <source>
        <dbReference type="Pfam" id="PF08368"/>
    </source>
</evidence>
<keyword evidence="4" id="KW-1185">Reference proteome</keyword>
<evidence type="ECO:0000259" key="1">
    <source>
        <dbReference type="Pfam" id="PF06743"/>
    </source>
</evidence>